<dbReference type="RefSeq" id="WP_407048009.1">
    <property type="nucleotide sequence ID" value="NZ_CP158568.1"/>
</dbReference>
<evidence type="ECO:0000256" key="1">
    <source>
        <dbReference type="SAM" id="MobiDB-lite"/>
    </source>
</evidence>
<feature type="compositionally biased region" description="Basic and acidic residues" evidence="1">
    <location>
        <begin position="13"/>
        <end position="25"/>
    </location>
</feature>
<feature type="region of interest" description="Disordered" evidence="1">
    <location>
        <begin position="136"/>
        <end position="167"/>
    </location>
</feature>
<sequence length="167" mass="18331">MAPPPVPQRRLRHDFDVHFPLDRNGRQQQSAGAERAGPSGLPDLSAVFHGLRARRGRARRIVARGVAHYDRHRILPRLVPATPDMLGDRSAENGARIVATLERALRAERARGRAGHWTYSLDRHIGLTQALAAEKAALRSQSGRRSPGNNDASQRIGGAKSRKPGAR</sequence>
<dbReference type="AlphaFoldDB" id="A0AAU7X664"/>
<evidence type="ECO:0000313" key="2">
    <source>
        <dbReference type="EMBL" id="XBY42906.1"/>
    </source>
</evidence>
<feature type="region of interest" description="Disordered" evidence="1">
    <location>
        <begin position="1"/>
        <end position="41"/>
    </location>
</feature>
<gene>
    <name evidence="2" type="ORF">ABS361_12365</name>
</gene>
<feature type="compositionally biased region" description="Polar residues" evidence="1">
    <location>
        <begin position="139"/>
        <end position="153"/>
    </location>
</feature>
<name>A0AAU7X664_9HYPH</name>
<organism evidence="2">
    <name type="scientific">Methyloraptor flagellatus</name>
    <dbReference type="NCBI Taxonomy" id="3162530"/>
    <lineage>
        <taxon>Bacteria</taxon>
        <taxon>Pseudomonadati</taxon>
        <taxon>Pseudomonadota</taxon>
        <taxon>Alphaproteobacteria</taxon>
        <taxon>Hyphomicrobiales</taxon>
        <taxon>Ancalomicrobiaceae</taxon>
        <taxon>Methyloraptor</taxon>
    </lineage>
</organism>
<proteinExistence type="predicted"/>
<dbReference type="KEGG" id="mflg:ABS361_12365"/>
<dbReference type="EMBL" id="CP158568">
    <property type="protein sequence ID" value="XBY42906.1"/>
    <property type="molecule type" value="Genomic_DNA"/>
</dbReference>
<protein>
    <submittedName>
        <fullName evidence="2">DUF6477 family protein</fullName>
    </submittedName>
</protein>
<accession>A0AAU7X664</accession>
<reference evidence="2" key="1">
    <citation type="submission" date="2024-06" db="EMBL/GenBank/DDBJ databases">
        <title>Methylostella associata gen. nov., sp. nov., a novel Ancalomicrobiaceae-affiliated facultatively methylotrophic bacteria that feed on methanotrophs of the genus Methylococcus.</title>
        <authorList>
            <person name="Saltykova V."/>
            <person name="Danilova O.V."/>
            <person name="Oshkin I.Y."/>
            <person name="Belova S.E."/>
            <person name="Pimenov N.V."/>
            <person name="Dedysh S.N."/>
        </authorList>
    </citation>
    <scope>NUCLEOTIDE SEQUENCE</scope>
    <source>
        <strain evidence="2">S20</strain>
    </source>
</reference>
<dbReference type="InterPro" id="IPR045516">
    <property type="entry name" value="DUF6477"/>
</dbReference>
<dbReference type="Pfam" id="PF20083">
    <property type="entry name" value="DUF6477"/>
    <property type="match status" value="1"/>
</dbReference>